<dbReference type="AlphaFoldDB" id="A0A6G4A5P0"/>
<evidence type="ECO:0000313" key="1">
    <source>
        <dbReference type="EMBL" id="NEW09141.1"/>
    </source>
</evidence>
<sequence length="52" mass="5853">MRLRCIDQDGRDTLGYRSTDIAGNVETLKTVNIQLAMTQIIRGMLCGKINVR</sequence>
<proteinExistence type="predicted"/>
<dbReference type="RefSeq" id="WP_163952720.1">
    <property type="nucleotide sequence ID" value="NZ_JAAIKC010000014.1"/>
</dbReference>
<name>A0A6G4A5P0_9BACL</name>
<reference evidence="1" key="1">
    <citation type="submission" date="2020-02" db="EMBL/GenBank/DDBJ databases">
        <authorList>
            <person name="Shen X.-R."/>
            <person name="Zhang Y.-X."/>
        </authorList>
    </citation>
    <scope>NUCLEOTIDE SEQUENCE</scope>
    <source>
        <strain evidence="1">SYP-B3998</strain>
    </source>
</reference>
<organism evidence="1">
    <name type="scientific">Paenibacillus sp. SYP-B3998</name>
    <dbReference type="NCBI Taxonomy" id="2678564"/>
    <lineage>
        <taxon>Bacteria</taxon>
        <taxon>Bacillati</taxon>
        <taxon>Bacillota</taxon>
        <taxon>Bacilli</taxon>
        <taxon>Bacillales</taxon>
        <taxon>Paenibacillaceae</taxon>
        <taxon>Paenibacillus</taxon>
    </lineage>
</organism>
<dbReference type="EMBL" id="JAAIKC010000014">
    <property type="protein sequence ID" value="NEW09141.1"/>
    <property type="molecule type" value="Genomic_DNA"/>
</dbReference>
<gene>
    <name evidence="1" type="ORF">GK047_24500</name>
</gene>
<accession>A0A6G4A5P0</accession>
<comment type="caution">
    <text evidence="1">The sequence shown here is derived from an EMBL/GenBank/DDBJ whole genome shotgun (WGS) entry which is preliminary data.</text>
</comment>
<protein>
    <submittedName>
        <fullName evidence="1">Uncharacterized protein</fullName>
    </submittedName>
</protein>